<evidence type="ECO:0000313" key="1">
    <source>
        <dbReference type="EMBL" id="EKC57234.1"/>
    </source>
</evidence>
<reference evidence="1" key="1">
    <citation type="journal article" date="2013" name="Environ. Microbiol.">
        <title>Microbiota from the distal guts of lean and obese adolescents exhibit partial functional redundancy besides clear differences in community structure.</title>
        <authorList>
            <person name="Ferrer M."/>
            <person name="Ruiz A."/>
            <person name="Lanza F."/>
            <person name="Haange S.B."/>
            <person name="Oberbach A."/>
            <person name="Till H."/>
            <person name="Bargiela R."/>
            <person name="Campoy C."/>
            <person name="Segura M.T."/>
            <person name="Richter M."/>
            <person name="von Bergen M."/>
            <person name="Seifert J."/>
            <person name="Suarez A."/>
        </authorList>
    </citation>
    <scope>NUCLEOTIDE SEQUENCE</scope>
</reference>
<dbReference type="AlphaFoldDB" id="K1SPD0"/>
<sequence length="135" mass="14170">NADGYKTEITLTSGELKELANKFDSSINLSGSAKDWVKVTKHDGAISTGVGYVETVNVGGKEISGYKFACELLENKIPSYCFAVSYASSGDTFKITSYGSGFGVGMSLAGANKMAADGSTYAQILAKYYPGTNLS</sequence>
<feature type="non-terminal residue" evidence="1">
    <location>
        <position position="1"/>
    </location>
</feature>
<proteinExistence type="predicted"/>
<name>K1SPD0_9ZZZZ</name>
<accession>K1SPD0</accession>
<organism evidence="1">
    <name type="scientific">human gut metagenome</name>
    <dbReference type="NCBI Taxonomy" id="408170"/>
    <lineage>
        <taxon>unclassified sequences</taxon>
        <taxon>metagenomes</taxon>
        <taxon>organismal metagenomes</taxon>
    </lineage>
</organism>
<comment type="caution">
    <text evidence="1">The sequence shown here is derived from an EMBL/GenBank/DDBJ whole genome shotgun (WGS) entry which is preliminary data.</text>
</comment>
<protein>
    <submittedName>
        <fullName evidence="1">Stage II sporulation protein D</fullName>
    </submittedName>
</protein>
<dbReference type="EMBL" id="AJWY01009833">
    <property type="protein sequence ID" value="EKC57234.1"/>
    <property type="molecule type" value="Genomic_DNA"/>
</dbReference>
<gene>
    <name evidence="1" type="ORF">LEA_14456</name>
</gene>